<feature type="chain" id="PRO_5042892976" description="DUF5683 domain-containing protein" evidence="1">
    <location>
        <begin position="21"/>
        <end position="194"/>
    </location>
</feature>
<gene>
    <name evidence="3" type="ORF">KK083_15580</name>
</gene>
<keyword evidence="4" id="KW-1185">Reference proteome</keyword>
<dbReference type="RefSeq" id="WP_254164340.1">
    <property type="nucleotide sequence ID" value="NZ_JAHESF010000014.1"/>
</dbReference>
<keyword evidence="1" id="KW-0732">Signal</keyword>
<organism evidence="3 4">
    <name type="scientific">Chryseosolibacter histidini</name>
    <dbReference type="NCBI Taxonomy" id="2782349"/>
    <lineage>
        <taxon>Bacteria</taxon>
        <taxon>Pseudomonadati</taxon>
        <taxon>Bacteroidota</taxon>
        <taxon>Cytophagia</taxon>
        <taxon>Cytophagales</taxon>
        <taxon>Chryseotaleaceae</taxon>
        <taxon>Chryseosolibacter</taxon>
    </lineage>
</organism>
<proteinExistence type="predicted"/>
<feature type="signal peptide" evidence="1">
    <location>
        <begin position="1"/>
        <end position="20"/>
    </location>
</feature>
<evidence type="ECO:0000313" key="4">
    <source>
        <dbReference type="Proteomes" id="UP001319200"/>
    </source>
</evidence>
<reference evidence="3 4" key="1">
    <citation type="submission" date="2021-05" db="EMBL/GenBank/DDBJ databases">
        <title>A Polyphasic approach of four new species of the genus Ohtaekwangia: Ohtaekwangia histidinii sp. nov., Ohtaekwangia cretensis sp. nov., Ohtaekwangia indiensis sp. nov., Ohtaekwangia reichenbachii sp. nov. from diverse environment.</title>
        <authorList>
            <person name="Octaviana S."/>
        </authorList>
    </citation>
    <scope>NUCLEOTIDE SEQUENCE [LARGE SCALE GENOMIC DNA]</scope>
    <source>
        <strain evidence="3 4">PWU4</strain>
    </source>
</reference>
<sequence length="194" mass="22608">MKKLLLACFVTITIVFNASAQEPVKVERDTIFIENQDTVLLKSYAKRYNPRKALLLAAIVPGLGQVYNKKYWKLPLVYGGFYLIGRQINFYNDIYTTYKFQLFTNLETNATKSKVYPYYTTDQLRRIVDRSRRERDFMVILMGGMYLLQIIDAHVDAHLKEFDLNPNLRVSLEPTITQDALIGRQTGMALVFRF</sequence>
<evidence type="ECO:0000259" key="2">
    <source>
        <dbReference type="Pfam" id="PF18935"/>
    </source>
</evidence>
<dbReference type="EMBL" id="JAHESF010000014">
    <property type="protein sequence ID" value="MBT1698311.1"/>
    <property type="molecule type" value="Genomic_DNA"/>
</dbReference>
<comment type="caution">
    <text evidence="3">The sequence shown here is derived from an EMBL/GenBank/DDBJ whole genome shotgun (WGS) entry which is preliminary data.</text>
</comment>
<dbReference type="Pfam" id="PF18935">
    <property type="entry name" value="DUF5683"/>
    <property type="match status" value="1"/>
</dbReference>
<accession>A0AAP2DL15</accession>
<dbReference type="Proteomes" id="UP001319200">
    <property type="component" value="Unassembled WGS sequence"/>
</dbReference>
<protein>
    <recommendedName>
        <fullName evidence="2">DUF5683 domain-containing protein</fullName>
    </recommendedName>
</protein>
<feature type="domain" description="DUF5683" evidence="2">
    <location>
        <begin position="47"/>
        <end position="194"/>
    </location>
</feature>
<dbReference type="InterPro" id="IPR043738">
    <property type="entry name" value="DUF5683"/>
</dbReference>
<dbReference type="AlphaFoldDB" id="A0AAP2DL15"/>
<evidence type="ECO:0000313" key="3">
    <source>
        <dbReference type="EMBL" id="MBT1698311.1"/>
    </source>
</evidence>
<evidence type="ECO:0000256" key="1">
    <source>
        <dbReference type="SAM" id="SignalP"/>
    </source>
</evidence>
<name>A0AAP2DL15_9BACT</name>